<proteinExistence type="predicted"/>
<evidence type="ECO:0000313" key="3">
    <source>
        <dbReference type="Proteomes" id="UP000315145"/>
    </source>
</evidence>
<dbReference type="OrthoDB" id="1450082at2"/>
<evidence type="ECO:0000313" key="2">
    <source>
        <dbReference type="EMBL" id="TSJ81824.1"/>
    </source>
</evidence>
<protein>
    <submittedName>
        <fullName evidence="1">Uncharacterized protein</fullName>
    </submittedName>
</protein>
<dbReference type="Proteomes" id="UP000322315">
    <property type="component" value="Unassembled WGS sequence"/>
</dbReference>
<sequence length="98" mass="11253">MKKQITAIFFLVLFLGLIAAPTVIVVLDDSVDTSIFYSLAEEEESGKAKNMLSPFSLQNHDFLSNVEFKELQQFGYYYKNYPKPHLNLISPPPDFYII</sequence>
<name>A0A5M7BDU0_9FLAO</name>
<dbReference type="RefSeq" id="WP_144114925.1">
    <property type="nucleotide sequence ID" value="NZ_JACHGE010000001.1"/>
</dbReference>
<dbReference type="EMBL" id="VWRS01000001">
    <property type="protein sequence ID" value="KAA5827579.1"/>
    <property type="molecule type" value="Genomic_DNA"/>
</dbReference>
<dbReference type="Proteomes" id="UP000315145">
    <property type="component" value="Unassembled WGS sequence"/>
</dbReference>
<reference evidence="2 3" key="2">
    <citation type="submission" date="2019-07" db="EMBL/GenBank/DDBJ databases">
        <title>Algibacter marinivivus sp. nov., isolated from the surface of a marine red alga.</title>
        <authorList>
            <person name="Zhong X."/>
            <person name="Xu W."/>
            <person name="Zhang Y."/>
            <person name="Zhang Q."/>
            <person name="Du Z."/>
        </authorList>
    </citation>
    <scope>NUCLEOTIDE SEQUENCE [LARGE SCALE GENOMIC DNA]</scope>
    <source>
        <strain evidence="2 3">RU-4-M-4</strain>
    </source>
</reference>
<evidence type="ECO:0000313" key="1">
    <source>
        <dbReference type="EMBL" id="KAA5827579.1"/>
    </source>
</evidence>
<reference evidence="1 4" key="1">
    <citation type="journal article" date="2015" name="Int. J. Syst. Evol. Microbiol.">
        <title>Algibacter amylolyticus sp. nov., isolated from intertidal sediment.</title>
        <authorList>
            <person name="Zhang D.C."/>
            <person name="Wu J."/>
            <person name="Neuner K."/>
            <person name="Yao J."/>
            <person name="Margesin R."/>
        </authorList>
    </citation>
    <scope>NUCLEOTIDE SEQUENCE [LARGE SCALE GENOMIC DNA]</scope>
    <source>
        <strain evidence="1 4">RU-4-M-4</strain>
    </source>
</reference>
<organism evidence="1 4">
    <name type="scientific">Algibacter amylolyticus</name>
    <dbReference type="NCBI Taxonomy" id="1608400"/>
    <lineage>
        <taxon>Bacteria</taxon>
        <taxon>Pseudomonadati</taxon>
        <taxon>Bacteroidota</taxon>
        <taxon>Flavobacteriia</taxon>
        <taxon>Flavobacteriales</taxon>
        <taxon>Flavobacteriaceae</taxon>
        <taxon>Algibacter</taxon>
    </lineage>
</organism>
<evidence type="ECO:0000313" key="4">
    <source>
        <dbReference type="Proteomes" id="UP000322315"/>
    </source>
</evidence>
<accession>A0A5M7BDU0</accession>
<gene>
    <name evidence="1" type="ORF">F2B50_01690</name>
    <name evidence="2" type="ORF">FPF71_01690</name>
</gene>
<comment type="caution">
    <text evidence="1">The sequence shown here is derived from an EMBL/GenBank/DDBJ whole genome shotgun (WGS) entry which is preliminary data.</text>
</comment>
<reference evidence="1" key="3">
    <citation type="submission" date="2019-09" db="EMBL/GenBank/DDBJ databases">
        <authorList>
            <person name="Zhang D.-C."/>
        </authorList>
    </citation>
    <scope>NUCLEOTIDE SEQUENCE</scope>
    <source>
        <strain evidence="1">RU-4-M-4</strain>
    </source>
</reference>
<keyword evidence="3" id="KW-1185">Reference proteome</keyword>
<dbReference type="EMBL" id="VMBF01000001">
    <property type="protein sequence ID" value="TSJ81824.1"/>
    <property type="molecule type" value="Genomic_DNA"/>
</dbReference>
<dbReference type="AlphaFoldDB" id="A0A5M7BDU0"/>